<keyword evidence="2 3" id="KW-0119">Carbohydrate metabolism</keyword>
<comment type="miscellaneous">
    <text evidence="3">A lyase-type mechanism (elimination/hydration) is suggested for the cleavage of the lactyl ether bond of MurNAc 6-phosphate, with the formation of an alpha,beta-unsaturated aldehyde intermediate with (E)-stereochemistry, followed by the syn addition of water to give product.</text>
</comment>
<dbReference type="Gene3D" id="3.40.50.10490">
    <property type="entry name" value="Glucose-6-phosphate isomerase like protein, domain 1"/>
    <property type="match status" value="1"/>
</dbReference>
<dbReference type="EC" id="4.2.1.126" evidence="3"/>
<feature type="active site" description="Proton donor" evidence="3">
    <location>
        <position position="81"/>
    </location>
</feature>
<evidence type="ECO:0000259" key="4">
    <source>
        <dbReference type="PROSITE" id="PS51464"/>
    </source>
</evidence>
<name>A0ABT1WM14_9LACT</name>
<dbReference type="InterPro" id="IPR040190">
    <property type="entry name" value="MURQ/GCKR"/>
</dbReference>
<dbReference type="InterPro" id="IPR005486">
    <property type="entry name" value="Glucokinase_regulatory_CS"/>
</dbReference>
<dbReference type="CDD" id="cd05007">
    <property type="entry name" value="SIS_Etherase"/>
    <property type="match status" value="1"/>
</dbReference>
<dbReference type="Pfam" id="PF20741">
    <property type="entry name" value="GKRP-like_C"/>
    <property type="match status" value="1"/>
</dbReference>
<protein>
    <recommendedName>
        <fullName evidence="3">N-acetylmuramic acid 6-phosphate etherase</fullName>
        <shortName evidence="3">MurNAc-6-P etherase</shortName>
        <ecNumber evidence="3">4.2.1.126</ecNumber>
    </recommendedName>
    <alternativeName>
        <fullName evidence="3">N-acetylmuramic acid 6-phosphate hydrolase</fullName>
    </alternativeName>
    <alternativeName>
        <fullName evidence="3">N-acetylmuramic acid 6-phosphate lyase</fullName>
    </alternativeName>
</protein>
<evidence type="ECO:0000256" key="1">
    <source>
        <dbReference type="ARBA" id="ARBA00023239"/>
    </source>
</evidence>
<dbReference type="PANTHER" id="PTHR10088">
    <property type="entry name" value="GLUCOKINASE REGULATORY PROTEIN"/>
    <property type="match status" value="1"/>
</dbReference>
<evidence type="ECO:0000256" key="2">
    <source>
        <dbReference type="ARBA" id="ARBA00023277"/>
    </source>
</evidence>
<dbReference type="HAMAP" id="MF_00068">
    <property type="entry name" value="MurQ"/>
    <property type="match status" value="1"/>
</dbReference>
<dbReference type="GO" id="GO:0016829">
    <property type="term" value="F:lyase activity"/>
    <property type="evidence" value="ECO:0007669"/>
    <property type="project" value="UniProtKB-KW"/>
</dbReference>
<evidence type="ECO:0000256" key="3">
    <source>
        <dbReference type="HAMAP-Rule" id="MF_00068"/>
    </source>
</evidence>
<dbReference type="InterPro" id="IPR005488">
    <property type="entry name" value="Etherase_MurQ"/>
</dbReference>
<accession>A0ABT1WM14</accession>
<dbReference type="Pfam" id="PF22645">
    <property type="entry name" value="GKRP_SIS_N"/>
    <property type="match status" value="1"/>
</dbReference>
<dbReference type="NCBIfam" id="NF009222">
    <property type="entry name" value="PRK12570.1"/>
    <property type="match status" value="1"/>
</dbReference>
<dbReference type="InterPro" id="IPR046348">
    <property type="entry name" value="SIS_dom_sf"/>
</dbReference>
<reference evidence="5" key="3">
    <citation type="journal article" date="2023" name="Microbiol. Resour. Announc.">
        <title>Draft Genome Sequence of Granulicatella sp. Strain S8, Isolated from a Marine Fish, Seriola quinqueradiata.</title>
        <authorList>
            <person name="Lee M."/>
            <person name="Farooq A."/>
            <person name="Jeong J.B."/>
            <person name="Jung M.Y."/>
        </authorList>
    </citation>
    <scope>NUCLEOTIDE SEQUENCE</scope>
    <source>
        <strain evidence="5">S8</strain>
    </source>
</reference>
<comment type="function">
    <text evidence="3">Specifically catalyzes the cleavage of the D-lactyl ether substituent of MurNAc 6-phosphate, producing GlcNAc 6-phosphate and D-lactate.</text>
</comment>
<feature type="domain" description="SIS" evidence="4">
    <location>
        <begin position="53"/>
        <end position="216"/>
    </location>
</feature>
<comment type="pathway">
    <text evidence="3">Amino-sugar metabolism; N-acetylmuramate degradation.</text>
</comment>
<comment type="subunit">
    <text evidence="3">Homodimer.</text>
</comment>
<evidence type="ECO:0000313" key="6">
    <source>
        <dbReference type="Proteomes" id="UP001059480"/>
    </source>
</evidence>
<dbReference type="PROSITE" id="PS51464">
    <property type="entry name" value="SIS"/>
    <property type="match status" value="1"/>
</dbReference>
<evidence type="ECO:0000313" key="5">
    <source>
        <dbReference type="EMBL" id="MCQ9209515.1"/>
    </source>
</evidence>
<dbReference type="PROSITE" id="PS01272">
    <property type="entry name" value="GCKR"/>
    <property type="match status" value="1"/>
</dbReference>
<dbReference type="NCBIfam" id="TIGR00274">
    <property type="entry name" value="N-acetylmuramic acid 6-phosphate etherase"/>
    <property type="match status" value="1"/>
</dbReference>
<keyword evidence="6" id="KW-1185">Reference proteome</keyword>
<comment type="similarity">
    <text evidence="3">Belongs to the GCKR-like family. MurNAc-6-P etherase subfamily.</text>
</comment>
<gene>
    <name evidence="3 5" type="primary">murQ</name>
    <name evidence="5" type="ORF">NPA36_03025</name>
</gene>
<dbReference type="Proteomes" id="UP001059480">
    <property type="component" value="Unassembled WGS sequence"/>
</dbReference>
<dbReference type="EMBL" id="JANHNZ010000002">
    <property type="protein sequence ID" value="MCQ9209515.1"/>
    <property type="molecule type" value="Genomic_DNA"/>
</dbReference>
<dbReference type="NCBIfam" id="NF003915">
    <property type="entry name" value="PRK05441.1"/>
    <property type="match status" value="1"/>
</dbReference>
<organism evidence="5 6">
    <name type="scientific">Granulicatella seriolae</name>
    <dbReference type="NCBI Taxonomy" id="2967226"/>
    <lineage>
        <taxon>Bacteria</taxon>
        <taxon>Bacillati</taxon>
        <taxon>Bacillota</taxon>
        <taxon>Bacilli</taxon>
        <taxon>Lactobacillales</taxon>
        <taxon>Carnobacteriaceae</taxon>
        <taxon>Granulicatella</taxon>
    </lineage>
</organism>
<dbReference type="Gene3D" id="1.10.8.1080">
    <property type="match status" value="1"/>
</dbReference>
<comment type="caution">
    <text evidence="5">The sequence shown here is derived from an EMBL/GenBank/DDBJ whole genome shotgun (WGS) entry which is preliminary data.</text>
</comment>
<comment type="catalytic activity">
    <reaction evidence="3">
        <text>N-acetyl-D-muramate 6-phosphate + H2O = N-acetyl-D-glucosamine 6-phosphate + (R)-lactate</text>
        <dbReference type="Rhea" id="RHEA:26410"/>
        <dbReference type="ChEBI" id="CHEBI:15377"/>
        <dbReference type="ChEBI" id="CHEBI:16004"/>
        <dbReference type="ChEBI" id="CHEBI:57513"/>
        <dbReference type="ChEBI" id="CHEBI:58722"/>
        <dbReference type="EC" id="4.2.1.126"/>
    </reaction>
</comment>
<dbReference type="RefSeq" id="WP_256944629.1">
    <property type="nucleotide sequence ID" value="NZ_JANHNZ010000002.1"/>
</dbReference>
<reference evidence="5" key="1">
    <citation type="submission" date="2022-07" db="EMBL/GenBank/DDBJ databases">
        <authorList>
            <person name="Jung M.-Y."/>
            <person name="Lee M."/>
        </authorList>
    </citation>
    <scope>NUCLEOTIDE SEQUENCE</scope>
    <source>
        <strain evidence="5">S8</strain>
    </source>
</reference>
<dbReference type="SUPFAM" id="SSF53697">
    <property type="entry name" value="SIS domain"/>
    <property type="match status" value="1"/>
</dbReference>
<proteinExistence type="inferred from homology"/>
<dbReference type="InterPro" id="IPR001347">
    <property type="entry name" value="SIS_dom"/>
</dbReference>
<sequence length="301" mass="32674">MQNLITEQRLKRSAFLDRMTVEEITALMNEEDATVAESIKKELPDINRLIHQVVQQLKEEGRIIYIGAGTSGRLGLLDAVEVVPTFGVSDQVFQGIIAGGRGAFVKAREGAEDSFELAVEDLKAIELTDKDMVIGIAASGRTPYVIGGLRYAQSIGAKTGSLSCNKNSLISKEAMYPIELSLGPEVLSGSTRLKAGTGQKMVLNMISTASMVRMGKAYENLMVDVTATNEKLLARAIGIIQAATNCSQAVAQEYFESSGRETKVAIIRILTGMSLEEARAQLQKNQGFIRPIIEENMEAKQ</sequence>
<keyword evidence="1 3" id="KW-0456">Lyase</keyword>
<dbReference type="PANTHER" id="PTHR10088:SF4">
    <property type="entry name" value="GLUCOKINASE REGULATORY PROTEIN"/>
    <property type="match status" value="1"/>
</dbReference>
<feature type="active site" evidence="3">
    <location>
        <position position="112"/>
    </location>
</feature>
<reference evidence="5" key="2">
    <citation type="journal article" date="2023" name="Curr. Microbiol.">
        <title>Granulicatella seriolae sp. nov., a Novel Facultative Anaerobe Isolated from Yellowtail Marine Fish.</title>
        <authorList>
            <person name="Lee M."/>
            <person name="Choi Y.J."/>
            <person name="Farooq A."/>
            <person name="Jeong J.B."/>
            <person name="Jung M.Y."/>
        </authorList>
    </citation>
    <scope>NUCLEOTIDE SEQUENCE</scope>
    <source>
        <strain evidence="5">S8</strain>
    </source>
</reference>